<dbReference type="GO" id="GO:0005886">
    <property type="term" value="C:plasma membrane"/>
    <property type="evidence" value="ECO:0007669"/>
    <property type="project" value="UniProtKB-SubCell"/>
</dbReference>
<organism evidence="9 10">
    <name type="scientific">Dactylosporangium sucinum</name>
    <dbReference type="NCBI Taxonomy" id="1424081"/>
    <lineage>
        <taxon>Bacteria</taxon>
        <taxon>Bacillati</taxon>
        <taxon>Actinomycetota</taxon>
        <taxon>Actinomycetes</taxon>
        <taxon>Micromonosporales</taxon>
        <taxon>Micromonosporaceae</taxon>
        <taxon>Dactylosporangium</taxon>
    </lineage>
</organism>
<dbReference type="Pfam" id="PF00528">
    <property type="entry name" value="BPD_transp_1"/>
    <property type="match status" value="1"/>
</dbReference>
<dbReference type="PANTHER" id="PTHR43386:SF1">
    <property type="entry name" value="D,D-DIPEPTIDE TRANSPORT SYSTEM PERMEASE PROTEIN DDPC-RELATED"/>
    <property type="match status" value="1"/>
</dbReference>
<sequence>MNVVMPRRVRAWWRTRTPVIEGPLAWIGAGLVLLFLAVALVGPLVTGDPAARSGLPLEPPSGAHPLGTDHLGRDLFTRVASGAALSIWVGLSSVGIGLLLAVPAGIFAGLHGASWIDEAVMRVMDALQALPFFVFALFVMGLLGTGASDVGPLTLSPATKVVFLLAISFLPYFARVARSATLVEAQQDYVDGLRVVGVPRWRIVFVELLPNVLPPVLVQGFLWIGIAIFAEAALSFLGMGIQPPAASLGSIIGEGTSYMLYGAWWYPVIPGVALLVATLGLNLVGDSISRALGRR</sequence>
<feature type="transmembrane region" description="Helical" evidence="7">
    <location>
        <begin position="85"/>
        <end position="108"/>
    </location>
</feature>
<evidence type="ECO:0000256" key="4">
    <source>
        <dbReference type="ARBA" id="ARBA00022692"/>
    </source>
</evidence>
<proteinExistence type="inferred from homology"/>
<keyword evidence="6 7" id="KW-0472">Membrane</keyword>
<evidence type="ECO:0000259" key="8">
    <source>
        <dbReference type="PROSITE" id="PS50928"/>
    </source>
</evidence>
<keyword evidence="3" id="KW-1003">Cell membrane</keyword>
<reference evidence="9" key="1">
    <citation type="journal article" date="2014" name="Int. J. Syst. Evol. Microbiol.">
        <title>Complete genome sequence of Corynebacterium casei LMG S-19264T (=DSM 44701T), isolated from a smear-ripened cheese.</title>
        <authorList>
            <consortium name="US DOE Joint Genome Institute (JGI-PGF)"/>
            <person name="Walter F."/>
            <person name="Albersmeier A."/>
            <person name="Kalinowski J."/>
            <person name="Ruckert C."/>
        </authorList>
    </citation>
    <scope>NUCLEOTIDE SEQUENCE</scope>
    <source>
        <strain evidence="9">JCM 19831</strain>
    </source>
</reference>
<dbReference type="InterPro" id="IPR035906">
    <property type="entry name" value="MetI-like_sf"/>
</dbReference>
<dbReference type="RefSeq" id="WP_190252768.1">
    <property type="nucleotide sequence ID" value="NZ_BMPI01000028.1"/>
</dbReference>
<protein>
    <submittedName>
        <fullName evidence="9">Peptide ABC transporter permease</fullName>
    </submittedName>
</protein>
<comment type="caution">
    <text evidence="9">The sequence shown here is derived from an EMBL/GenBank/DDBJ whole genome shotgun (WGS) entry which is preliminary data.</text>
</comment>
<dbReference type="EMBL" id="BMPI01000028">
    <property type="protein sequence ID" value="GGM45744.1"/>
    <property type="molecule type" value="Genomic_DNA"/>
</dbReference>
<gene>
    <name evidence="9" type="ORF">GCM10007977_054260</name>
</gene>
<evidence type="ECO:0000313" key="9">
    <source>
        <dbReference type="EMBL" id="GGM45744.1"/>
    </source>
</evidence>
<keyword evidence="10" id="KW-1185">Reference proteome</keyword>
<evidence type="ECO:0000256" key="5">
    <source>
        <dbReference type="ARBA" id="ARBA00022989"/>
    </source>
</evidence>
<accession>A0A917TZ92</accession>
<evidence type="ECO:0000313" key="10">
    <source>
        <dbReference type="Proteomes" id="UP000642070"/>
    </source>
</evidence>
<evidence type="ECO:0000256" key="3">
    <source>
        <dbReference type="ARBA" id="ARBA00022475"/>
    </source>
</evidence>
<dbReference type="CDD" id="cd06261">
    <property type="entry name" value="TM_PBP2"/>
    <property type="match status" value="1"/>
</dbReference>
<keyword evidence="2 7" id="KW-0813">Transport</keyword>
<dbReference type="AlphaFoldDB" id="A0A917TZ92"/>
<dbReference type="Proteomes" id="UP000642070">
    <property type="component" value="Unassembled WGS sequence"/>
</dbReference>
<reference evidence="9" key="2">
    <citation type="submission" date="2020-09" db="EMBL/GenBank/DDBJ databases">
        <authorList>
            <person name="Sun Q."/>
            <person name="Ohkuma M."/>
        </authorList>
    </citation>
    <scope>NUCLEOTIDE SEQUENCE</scope>
    <source>
        <strain evidence="9">JCM 19831</strain>
    </source>
</reference>
<evidence type="ECO:0000256" key="7">
    <source>
        <dbReference type="RuleBase" id="RU363032"/>
    </source>
</evidence>
<evidence type="ECO:0000256" key="1">
    <source>
        <dbReference type="ARBA" id="ARBA00004651"/>
    </source>
</evidence>
<dbReference type="Gene3D" id="1.10.3720.10">
    <property type="entry name" value="MetI-like"/>
    <property type="match status" value="1"/>
</dbReference>
<feature type="domain" description="ABC transmembrane type-1" evidence="8">
    <location>
        <begin position="83"/>
        <end position="285"/>
    </location>
</feature>
<dbReference type="PANTHER" id="PTHR43386">
    <property type="entry name" value="OLIGOPEPTIDE TRANSPORT SYSTEM PERMEASE PROTEIN APPC"/>
    <property type="match status" value="1"/>
</dbReference>
<evidence type="ECO:0000256" key="6">
    <source>
        <dbReference type="ARBA" id="ARBA00023136"/>
    </source>
</evidence>
<comment type="similarity">
    <text evidence="7">Belongs to the binding-protein-dependent transport system permease family.</text>
</comment>
<feature type="transmembrane region" description="Helical" evidence="7">
    <location>
        <begin position="129"/>
        <end position="147"/>
    </location>
</feature>
<dbReference type="SUPFAM" id="SSF161098">
    <property type="entry name" value="MetI-like"/>
    <property type="match status" value="1"/>
</dbReference>
<feature type="transmembrane region" description="Helical" evidence="7">
    <location>
        <begin position="153"/>
        <end position="174"/>
    </location>
</feature>
<evidence type="ECO:0000256" key="2">
    <source>
        <dbReference type="ARBA" id="ARBA00022448"/>
    </source>
</evidence>
<comment type="subcellular location">
    <subcellularLocation>
        <location evidence="1 7">Cell membrane</location>
        <topology evidence="1 7">Multi-pass membrane protein</topology>
    </subcellularLocation>
</comment>
<feature type="transmembrane region" description="Helical" evidence="7">
    <location>
        <begin position="221"/>
        <end position="243"/>
    </location>
</feature>
<keyword evidence="5 7" id="KW-1133">Transmembrane helix</keyword>
<dbReference type="GO" id="GO:0055085">
    <property type="term" value="P:transmembrane transport"/>
    <property type="evidence" value="ECO:0007669"/>
    <property type="project" value="InterPro"/>
</dbReference>
<name>A0A917TZ92_9ACTN</name>
<dbReference type="PROSITE" id="PS50928">
    <property type="entry name" value="ABC_TM1"/>
    <property type="match status" value="1"/>
</dbReference>
<dbReference type="InterPro" id="IPR000515">
    <property type="entry name" value="MetI-like"/>
</dbReference>
<keyword evidence="4 7" id="KW-0812">Transmembrane</keyword>
<feature type="transmembrane region" description="Helical" evidence="7">
    <location>
        <begin position="263"/>
        <end position="285"/>
    </location>
</feature>
<dbReference type="InterPro" id="IPR050366">
    <property type="entry name" value="BP-dependent_transpt_permease"/>
</dbReference>